<dbReference type="RefSeq" id="WP_171907500.1">
    <property type="nucleotide sequence ID" value="NZ_FNRM01000001.1"/>
</dbReference>
<evidence type="ECO:0000313" key="1">
    <source>
        <dbReference type="EMBL" id="SDZ92260.1"/>
    </source>
</evidence>
<sequence length="203" mass="22518">MLTNTLPVKHIRITSAEAKMLEAKCSNRLKWSDSGQWMGRGTKPNCFITDTLHNRVSHTYSFPTDGSAMKWNDMHEKGIRYTGHMATVGLSVALGLISGGYVAVGAGAIAAIVKDEVQAGIPYPRMARGWSFEVVFEHTFKWSPHPWGQKVFIQKITLISRDHHGTVVSQSESEKHYQLTELPDGVARMIASSPSRSTTSLFE</sequence>
<keyword evidence="2" id="KW-1185">Reference proteome</keyword>
<proteinExistence type="predicted"/>
<evidence type="ECO:0000313" key="2">
    <source>
        <dbReference type="Proteomes" id="UP000198773"/>
    </source>
</evidence>
<organism evidence="1 2">
    <name type="scientific">Alkalimonas amylolytica</name>
    <dbReference type="NCBI Taxonomy" id="152573"/>
    <lineage>
        <taxon>Bacteria</taxon>
        <taxon>Pseudomonadati</taxon>
        <taxon>Pseudomonadota</taxon>
        <taxon>Gammaproteobacteria</taxon>
        <taxon>Alkalimonas</taxon>
    </lineage>
</organism>
<dbReference type="Proteomes" id="UP000198773">
    <property type="component" value="Unassembled WGS sequence"/>
</dbReference>
<name>A0A1H3WZ87_ALKAM</name>
<dbReference type="EMBL" id="FNRM01000001">
    <property type="protein sequence ID" value="SDZ92260.1"/>
    <property type="molecule type" value="Genomic_DNA"/>
</dbReference>
<dbReference type="AlphaFoldDB" id="A0A1H3WZ87"/>
<protein>
    <submittedName>
        <fullName evidence="1">Uncharacterized protein</fullName>
    </submittedName>
</protein>
<gene>
    <name evidence="1" type="ORF">SAMN04488051_10124</name>
</gene>
<reference evidence="1 2" key="1">
    <citation type="submission" date="2016-10" db="EMBL/GenBank/DDBJ databases">
        <authorList>
            <person name="de Groot N.N."/>
        </authorList>
    </citation>
    <scope>NUCLEOTIDE SEQUENCE [LARGE SCALE GENOMIC DNA]</scope>
    <source>
        <strain evidence="1 2">CGMCC 1.3430</strain>
    </source>
</reference>
<dbReference type="STRING" id="152573.SAMN04488051_10124"/>
<accession>A0A1H3WZ87</accession>